<proteinExistence type="predicted"/>
<name>A0A699TMU1_TANCI</name>
<accession>A0A699TMU1</accession>
<protein>
    <submittedName>
        <fullName evidence="1">Uncharacterized protein</fullName>
    </submittedName>
</protein>
<reference evidence="1" key="1">
    <citation type="journal article" date="2019" name="Sci. Rep.">
        <title>Draft genome of Tanacetum cinerariifolium, the natural source of mosquito coil.</title>
        <authorList>
            <person name="Yamashiro T."/>
            <person name="Shiraishi A."/>
            <person name="Satake H."/>
            <person name="Nakayama K."/>
        </authorList>
    </citation>
    <scope>NUCLEOTIDE SEQUENCE</scope>
</reference>
<feature type="non-terminal residue" evidence="1">
    <location>
        <position position="1"/>
    </location>
</feature>
<dbReference type="EMBL" id="BKCJ011253234">
    <property type="protein sequence ID" value="GFD10579.1"/>
    <property type="molecule type" value="Genomic_DNA"/>
</dbReference>
<dbReference type="AlphaFoldDB" id="A0A699TMU1"/>
<sequence>HADIDVENAKNIVTAFADRAGTSFTPTCNVRTFAFVPSNESSVDDFCEFQTIDSITAQDFYVPEWNVANDARVDNLALCRNLLDHITPPGYWAV</sequence>
<evidence type="ECO:0000313" key="1">
    <source>
        <dbReference type="EMBL" id="GFD10579.1"/>
    </source>
</evidence>
<gene>
    <name evidence="1" type="ORF">Tci_882548</name>
</gene>
<comment type="caution">
    <text evidence="1">The sequence shown here is derived from an EMBL/GenBank/DDBJ whole genome shotgun (WGS) entry which is preliminary data.</text>
</comment>
<organism evidence="1">
    <name type="scientific">Tanacetum cinerariifolium</name>
    <name type="common">Dalmatian daisy</name>
    <name type="synonym">Chrysanthemum cinerariifolium</name>
    <dbReference type="NCBI Taxonomy" id="118510"/>
    <lineage>
        <taxon>Eukaryota</taxon>
        <taxon>Viridiplantae</taxon>
        <taxon>Streptophyta</taxon>
        <taxon>Embryophyta</taxon>
        <taxon>Tracheophyta</taxon>
        <taxon>Spermatophyta</taxon>
        <taxon>Magnoliopsida</taxon>
        <taxon>eudicotyledons</taxon>
        <taxon>Gunneridae</taxon>
        <taxon>Pentapetalae</taxon>
        <taxon>asterids</taxon>
        <taxon>campanulids</taxon>
        <taxon>Asterales</taxon>
        <taxon>Asteraceae</taxon>
        <taxon>Asteroideae</taxon>
        <taxon>Anthemideae</taxon>
        <taxon>Anthemidinae</taxon>
        <taxon>Tanacetum</taxon>
    </lineage>
</organism>